<dbReference type="InterPro" id="IPR012823">
    <property type="entry name" value="Flagell_FliJ"/>
</dbReference>
<evidence type="ECO:0000256" key="8">
    <source>
        <dbReference type="ARBA" id="ARBA00023225"/>
    </source>
</evidence>
<evidence type="ECO:0000256" key="10">
    <source>
        <dbReference type="SAM" id="MobiDB-lite"/>
    </source>
</evidence>
<comment type="caution">
    <text evidence="11">The sequence shown here is derived from an EMBL/GenBank/DDBJ whole genome shotgun (WGS) entry which is preliminary data.</text>
</comment>
<evidence type="ECO:0000256" key="4">
    <source>
        <dbReference type="ARBA" id="ARBA00022500"/>
    </source>
</evidence>
<feature type="coiled-coil region" evidence="9">
    <location>
        <begin position="14"/>
        <end position="41"/>
    </location>
</feature>
<dbReference type="GO" id="GO:0044781">
    <property type="term" value="P:bacterial-type flagellum organization"/>
    <property type="evidence" value="ECO:0007669"/>
    <property type="project" value="UniProtKB-KW"/>
</dbReference>
<feature type="coiled-coil region" evidence="9">
    <location>
        <begin position="75"/>
        <end position="109"/>
    </location>
</feature>
<keyword evidence="6" id="KW-0653">Protein transport</keyword>
<dbReference type="GO" id="GO:0015031">
    <property type="term" value="P:protein transport"/>
    <property type="evidence" value="ECO:0007669"/>
    <property type="project" value="UniProtKB-KW"/>
</dbReference>
<name>A0A5J4LA69_9ZZZZ</name>
<keyword evidence="2" id="KW-0813">Transport</keyword>
<keyword evidence="7" id="KW-0472">Membrane</keyword>
<keyword evidence="11" id="KW-0966">Cell projection</keyword>
<keyword evidence="11" id="KW-0282">Flagellum</keyword>
<dbReference type="GO" id="GO:0009288">
    <property type="term" value="C:bacterial-type flagellum"/>
    <property type="evidence" value="ECO:0007669"/>
    <property type="project" value="InterPro"/>
</dbReference>
<keyword evidence="3" id="KW-1003">Cell membrane</keyword>
<evidence type="ECO:0000256" key="2">
    <source>
        <dbReference type="ARBA" id="ARBA00022448"/>
    </source>
</evidence>
<accession>A0A5J4LA69</accession>
<reference evidence="11" key="1">
    <citation type="submission" date="2019-10" db="EMBL/GenBank/DDBJ databases">
        <title>Metagenomic sequencing of thiosulfate-disproportionating enrichment culture.</title>
        <authorList>
            <person name="Umezawa K."/>
            <person name="Kojima H."/>
            <person name="Fukui M."/>
        </authorList>
    </citation>
    <scope>NUCLEOTIDE SEQUENCE</scope>
    <source>
        <strain evidence="11">45J</strain>
    </source>
</reference>
<evidence type="ECO:0000256" key="7">
    <source>
        <dbReference type="ARBA" id="ARBA00023136"/>
    </source>
</evidence>
<sequence length="143" mass="17040">MKLESLLNLKIWKEDEAKNRFAALLKELAAEEKKLVELEGRYSTIGRKLECTDEMVNIDEIKRLNEYLEHLLIGIHHQKRVIAEKERQVEEARKALIEASKEKRIFEKLDERHKTALKKEHKRKEQIRTDEHAGMGHYRKKSN</sequence>
<dbReference type="EMBL" id="BLAB01000001">
    <property type="protein sequence ID" value="GER94446.1"/>
    <property type="molecule type" value="Genomic_DNA"/>
</dbReference>
<feature type="region of interest" description="Disordered" evidence="10">
    <location>
        <begin position="115"/>
        <end position="143"/>
    </location>
</feature>
<evidence type="ECO:0000256" key="9">
    <source>
        <dbReference type="SAM" id="Coils"/>
    </source>
</evidence>
<keyword evidence="8" id="KW-1006">Bacterial flagellum protein export</keyword>
<evidence type="ECO:0000256" key="3">
    <source>
        <dbReference type="ARBA" id="ARBA00022475"/>
    </source>
</evidence>
<dbReference type="GO" id="GO:0005886">
    <property type="term" value="C:plasma membrane"/>
    <property type="evidence" value="ECO:0007669"/>
    <property type="project" value="UniProtKB-SubCell"/>
</dbReference>
<keyword evidence="9" id="KW-0175">Coiled coil</keyword>
<organism evidence="11">
    <name type="scientific">hot springs metagenome</name>
    <dbReference type="NCBI Taxonomy" id="433727"/>
    <lineage>
        <taxon>unclassified sequences</taxon>
        <taxon>metagenomes</taxon>
        <taxon>ecological metagenomes</taxon>
    </lineage>
</organism>
<comment type="subcellular location">
    <subcellularLocation>
        <location evidence="1">Cell membrane</location>
        <topology evidence="1">Peripheral membrane protein</topology>
        <orientation evidence="1">Cytoplasmic side</orientation>
    </subcellularLocation>
</comment>
<protein>
    <submittedName>
        <fullName evidence="11">Flagellar export protein FliJ</fullName>
    </submittedName>
</protein>
<evidence type="ECO:0000256" key="1">
    <source>
        <dbReference type="ARBA" id="ARBA00004413"/>
    </source>
</evidence>
<keyword evidence="11" id="KW-0969">Cilium</keyword>
<dbReference type="Gene3D" id="1.10.287.1700">
    <property type="match status" value="1"/>
</dbReference>
<proteinExistence type="predicted"/>
<evidence type="ECO:0000313" key="11">
    <source>
        <dbReference type="EMBL" id="GER94446.1"/>
    </source>
</evidence>
<evidence type="ECO:0000256" key="6">
    <source>
        <dbReference type="ARBA" id="ARBA00022927"/>
    </source>
</evidence>
<dbReference type="GO" id="GO:0006935">
    <property type="term" value="P:chemotaxis"/>
    <property type="evidence" value="ECO:0007669"/>
    <property type="project" value="UniProtKB-KW"/>
</dbReference>
<dbReference type="Pfam" id="PF02050">
    <property type="entry name" value="FliJ"/>
    <property type="match status" value="1"/>
</dbReference>
<dbReference type="GO" id="GO:0071973">
    <property type="term" value="P:bacterial-type flagellum-dependent cell motility"/>
    <property type="evidence" value="ECO:0007669"/>
    <property type="project" value="InterPro"/>
</dbReference>
<evidence type="ECO:0000256" key="5">
    <source>
        <dbReference type="ARBA" id="ARBA00022795"/>
    </source>
</evidence>
<dbReference type="InterPro" id="IPR053716">
    <property type="entry name" value="Flag_assembly_chemotaxis_eff"/>
</dbReference>
<gene>
    <name evidence="11" type="ORF">A45J_2209</name>
</gene>
<dbReference type="AlphaFoldDB" id="A0A5J4LA69"/>
<keyword evidence="4" id="KW-0145">Chemotaxis</keyword>
<dbReference type="NCBIfam" id="TIGR02473">
    <property type="entry name" value="flagell_FliJ"/>
    <property type="match status" value="1"/>
</dbReference>
<keyword evidence="5" id="KW-1005">Bacterial flagellum biogenesis</keyword>